<keyword evidence="6 9" id="KW-0067">ATP-binding</keyword>
<dbReference type="PROSITE" id="PS50011">
    <property type="entry name" value="PROTEIN_KINASE_DOM"/>
    <property type="match status" value="1"/>
</dbReference>
<organism evidence="12 13">
    <name type="scientific">Saccharomycopsis crataegensis</name>
    <dbReference type="NCBI Taxonomy" id="43959"/>
    <lineage>
        <taxon>Eukaryota</taxon>
        <taxon>Fungi</taxon>
        <taxon>Dikarya</taxon>
        <taxon>Ascomycota</taxon>
        <taxon>Saccharomycotina</taxon>
        <taxon>Saccharomycetes</taxon>
        <taxon>Saccharomycopsidaceae</taxon>
        <taxon>Saccharomycopsis</taxon>
    </lineage>
</organism>
<dbReference type="PROSITE" id="PS00107">
    <property type="entry name" value="PROTEIN_KINASE_ATP"/>
    <property type="match status" value="1"/>
</dbReference>
<dbReference type="EC" id="2.7.11.1" evidence="1"/>
<dbReference type="InterPro" id="IPR000719">
    <property type="entry name" value="Prot_kinase_dom"/>
</dbReference>
<evidence type="ECO:0000256" key="5">
    <source>
        <dbReference type="ARBA" id="ARBA00022777"/>
    </source>
</evidence>
<feature type="region of interest" description="Disordered" evidence="10">
    <location>
        <begin position="809"/>
        <end position="869"/>
    </location>
</feature>
<dbReference type="PANTHER" id="PTHR47634">
    <property type="entry name" value="PROTEIN KINASE DOMAIN-CONTAINING PROTEIN-RELATED"/>
    <property type="match status" value="1"/>
</dbReference>
<dbReference type="GO" id="GO:0000245">
    <property type="term" value="P:spliceosomal complex assembly"/>
    <property type="evidence" value="ECO:0007669"/>
    <property type="project" value="TreeGrafter"/>
</dbReference>
<dbReference type="SUPFAM" id="SSF56112">
    <property type="entry name" value="Protein kinase-like (PK-like)"/>
    <property type="match status" value="1"/>
</dbReference>
<evidence type="ECO:0000256" key="1">
    <source>
        <dbReference type="ARBA" id="ARBA00012513"/>
    </source>
</evidence>
<keyword evidence="2" id="KW-0723">Serine/threonine-protein kinase</keyword>
<comment type="catalytic activity">
    <reaction evidence="7">
        <text>L-threonyl-[protein] + ATP = O-phospho-L-threonyl-[protein] + ADP + H(+)</text>
        <dbReference type="Rhea" id="RHEA:46608"/>
        <dbReference type="Rhea" id="RHEA-COMP:11060"/>
        <dbReference type="Rhea" id="RHEA-COMP:11605"/>
        <dbReference type="ChEBI" id="CHEBI:15378"/>
        <dbReference type="ChEBI" id="CHEBI:30013"/>
        <dbReference type="ChEBI" id="CHEBI:30616"/>
        <dbReference type="ChEBI" id="CHEBI:61977"/>
        <dbReference type="ChEBI" id="CHEBI:456216"/>
        <dbReference type="EC" id="2.7.11.1"/>
    </reaction>
</comment>
<evidence type="ECO:0000313" key="12">
    <source>
        <dbReference type="EMBL" id="GMM34338.1"/>
    </source>
</evidence>
<keyword evidence="4 9" id="KW-0547">Nucleotide-binding</keyword>
<keyword evidence="13" id="KW-1185">Reference proteome</keyword>
<evidence type="ECO:0000259" key="11">
    <source>
        <dbReference type="PROSITE" id="PS50011"/>
    </source>
</evidence>
<comment type="catalytic activity">
    <reaction evidence="8">
        <text>L-seryl-[protein] + ATP = O-phospho-L-seryl-[protein] + ADP + H(+)</text>
        <dbReference type="Rhea" id="RHEA:17989"/>
        <dbReference type="Rhea" id="RHEA-COMP:9863"/>
        <dbReference type="Rhea" id="RHEA-COMP:11604"/>
        <dbReference type="ChEBI" id="CHEBI:15378"/>
        <dbReference type="ChEBI" id="CHEBI:29999"/>
        <dbReference type="ChEBI" id="CHEBI:30616"/>
        <dbReference type="ChEBI" id="CHEBI:83421"/>
        <dbReference type="ChEBI" id="CHEBI:456216"/>
        <dbReference type="EC" id="2.7.11.1"/>
    </reaction>
</comment>
<sequence>MSIVHNNVADAILDVRQQQSTDQRYTIKAADTRLPRRPFISGNSVIIEEGKDPDKNVRKPPSTGRSTTWSPSHTTPEDDYGKEDEGYDEDDSDDEVDFNKEEDLDDYRAGGYHPTKIGDVCGDKQQYQIVRKLGWGHFSTVWLASNTITKTYIALKIIKSADKYKSAAIDEIKLLRRSGQGSDDHPGKKHVVKLLDYFLLAGPNGEHVCMVFELLGENMLSLIYKFRDLYSQYKDLTDSTSPSSSKEKDQSLSSSLNESASTLSLNDSMSFGEASTNVFALDKVFKDYYGGLPLSLVKRISKQMLLALDYLHRECGLIHTDLKPENILIEIRNVGRVVELVRQEERIIRFHRRQNSSKSLSGISTTSTVNSTFCQKNNQASGFQSSNSIGSSPNKKKLSITTNLSSSTLFQDGLTTATRRNSTPIRTSKPLPSPILRKSSIWSCCYGEENSATSNRNDSRGSQIDTDSSISPFDRFRFTSESVENMSNSFGKLSVNNLNEEPSISNLSRQLRPSENPFDVDLGNLKDLRLLEDELEELDEYINIKIADLGNACFVDYHFTDSIQTREYRSPEILVQAPWGCSTDIWSAGCIVFELITGSFAFRPNTKTSSMDRDSEHLSKIIGTVLDEANFRQSKACYDFYDSYFFDEDSNFIKPDPDTLPSPPPGFNLKKIMRTSANDFLNTKGNRCGPFIFPYSLYLSSGLGKRFFNSMVTRLVRGPRVKFFSIHRTLVEKHHVSKLEAQEISDFIGRMLEIHPKYREDAGGLSNHPWLRIRAGAPGSYYEDDEFVDRPLGCSGEDIPGWHYEIMHPMNSDIDSEDDDEDEEEEEEEEGDDDDDDDDEDGSNHKPGSAGGFSPQQTEYYDEYVYYHR</sequence>
<evidence type="ECO:0000256" key="2">
    <source>
        <dbReference type="ARBA" id="ARBA00022527"/>
    </source>
</evidence>
<dbReference type="InterPro" id="IPR051334">
    <property type="entry name" value="SRPK"/>
</dbReference>
<dbReference type="Gene3D" id="1.10.510.10">
    <property type="entry name" value="Transferase(Phosphotransferase) domain 1"/>
    <property type="match status" value="1"/>
</dbReference>
<accession>A0AAV5QHK5</accession>
<gene>
    <name evidence="12" type="ORF">DASC09_016630</name>
</gene>
<evidence type="ECO:0000313" key="13">
    <source>
        <dbReference type="Proteomes" id="UP001360560"/>
    </source>
</evidence>
<feature type="region of interest" description="Disordered" evidence="10">
    <location>
        <begin position="40"/>
        <end position="111"/>
    </location>
</feature>
<feature type="domain" description="Protein kinase" evidence="11">
    <location>
        <begin position="127"/>
        <end position="771"/>
    </location>
</feature>
<dbReference type="InterPro" id="IPR017441">
    <property type="entry name" value="Protein_kinase_ATP_BS"/>
</dbReference>
<feature type="compositionally biased region" description="Basic and acidic residues" evidence="10">
    <location>
        <begin position="48"/>
        <end position="57"/>
    </location>
</feature>
<dbReference type="SMART" id="SM00220">
    <property type="entry name" value="S_TKc"/>
    <property type="match status" value="1"/>
</dbReference>
<evidence type="ECO:0000256" key="3">
    <source>
        <dbReference type="ARBA" id="ARBA00022679"/>
    </source>
</evidence>
<evidence type="ECO:0000256" key="7">
    <source>
        <dbReference type="ARBA" id="ARBA00047899"/>
    </source>
</evidence>
<evidence type="ECO:0000256" key="6">
    <source>
        <dbReference type="ARBA" id="ARBA00022840"/>
    </source>
</evidence>
<evidence type="ECO:0000256" key="8">
    <source>
        <dbReference type="ARBA" id="ARBA00048679"/>
    </source>
</evidence>
<dbReference type="GO" id="GO:0050684">
    <property type="term" value="P:regulation of mRNA processing"/>
    <property type="evidence" value="ECO:0007669"/>
    <property type="project" value="TreeGrafter"/>
</dbReference>
<dbReference type="Proteomes" id="UP001360560">
    <property type="component" value="Unassembled WGS sequence"/>
</dbReference>
<feature type="compositionally biased region" description="Acidic residues" evidence="10">
    <location>
        <begin position="77"/>
        <end position="105"/>
    </location>
</feature>
<dbReference type="InterPro" id="IPR011009">
    <property type="entry name" value="Kinase-like_dom_sf"/>
</dbReference>
<name>A0AAV5QHK5_9ASCO</name>
<feature type="compositionally biased region" description="Polar residues" evidence="10">
    <location>
        <begin position="63"/>
        <end position="74"/>
    </location>
</feature>
<keyword evidence="5" id="KW-0418">Kinase</keyword>
<dbReference type="PANTHER" id="PTHR47634:SF9">
    <property type="entry name" value="PROTEIN KINASE DOMAIN-CONTAINING PROTEIN-RELATED"/>
    <property type="match status" value="1"/>
</dbReference>
<dbReference type="RefSeq" id="XP_064851338.1">
    <property type="nucleotide sequence ID" value="XM_064995266.1"/>
</dbReference>
<dbReference type="InterPro" id="IPR008271">
    <property type="entry name" value="Ser/Thr_kinase_AS"/>
</dbReference>
<dbReference type="GO" id="GO:0005524">
    <property type="term" value="F:ATP binding"/>
    <property type="evidence" value="ECO:0007669"/>
    <property type="project" value="UniProtKB-UniRule"/>
</dbReference>
<dbReference type="Gene3D" id="3.30.200.20">
    <property type="entry name" value="Phosphorylase Kinase, domain 1"/>
    <property type="match status" value="1"/>
</dbReference>
<comment type="caution">
    <text evidence="12">The sequence shown here is derived from an EMBL/GenBank/DDBJ whole genome shotgun (WGS) entry which is preliminary data.</text>
</comment>
<dbReference type="GO" id="GO:0004674">
    <property type="term" value="F:protein serine/threonine kinase activity"/>
    <property type="evidence" value="ECO:0007669"/>
    <property type="project" value="UniProtKB-KW"/>
</dbReference>
<proteinExistence type="predicted"/>
<evidence type="ECO:0000256" key="4">
    <source>
        <dbReference type="ARBA" id="ARBA00022741"/>
    </source>
</evidence>
<evidence type="ECO:0000256" key="10">
    <source>
        <dbReference type="SAM" id="MobiDB-lite"/>
    </source>
</evidence>
<dbReference type="GO" id="GO:0005634">
    <property type="term" value="C:nucleus"/>
    <property type="evidence" value="ECO:0007669"/>
    <property type="project" value="TreeGrafter"/>
</dbReference>
<evidence type="ECO:0000256" key="9">
    <source>
        <dbReference type="PROSITE-ProRule" id="PRU10141"/>
    </source>
</evidence>
<dbReference type="PROSITE" id="PS00108">
    <property type="entry name" value="PROTEIN_KINASE_ST"/>
    <property type="match status" value="1"/>
</dbReference>
<feature type="binding site" evidence="9">
    <location>
        <position position="156"/>
    </location>
    <ligand>
        <name>ATP</name>
        <dbReference type="ChEBI" id="CHEBI:30616"/>
    </ligand>
</feature>
<reference evidence="12 13" key="1">
    <citation type="journal article" date="2023" name="Elife">
        <title>Identification of key yeast species and microbe-microbe interactions impacting larval growth of Drosophila in the wild.</title>
        <authorList>
            <person name="Mure A."/>
            <person name="Sugiura Y."/>
            <person name="Maeda R."/>
            <person name="Honda K."/>
            <person name="Sakurai N."/>
            <person name="Takahashi Y."/>
            <person name="Watada M."/>
            <person name="Katoh T."/>
            <person name="Gotoh A."/>
            <person name="Gotoh Y."/>
            <person name="Taniguchi I."/>
            <person name="Nakamura K."/>
            <person name="Hayashi T."/>
            <person name="Katayama T."/>
            <person name="Uemura T."/>
            <person name="Hattori Y."/>
        </authorList>
    </citation>
    <scope>NUCLEOTIDE SEQUENCE [LARGE SCALE GENOMIC DNA]</scope>
    <source>
        <strain evidence="12 13">SC-9</strain>
    </source>
</reference>
<dbReference type="GO" id="GO:0005737">
    <property type="term" value="C:cytoplasm"/>
    <property type="evidence" value="ECO:0007669"/>
    <property type="project" value="TreeGrafter"/>
</dbReference>
<dbReference type="GeneID" id="90072317"/>
<dbReference type="AlphaFoldDB" id="A0AAV5QHK5"/>
<dbReference type="Pfam" id="PF00069">
    <property type="entry name" value="Pkinase"/>
    <property type="match status" value="2"/>
</dbReference>
<keyword evidence="3" id="KW-0808">Transferase</keyword>
<dbReference type="EMBL" id="BTFZ01000002">
    <property type="protein sequence ID" value="GMM34338.1"/>
    <property type="molecule type" value="Genomic_DNA"/>
</dbReference>
<protein>
    <recommendedName>
        <fullName evidence="1">non-specific serine/threonine protein kinase</fullName>
        <ecNumber evidence="1">2.7.11.1</ecNumber>
    </recommendedName>
</protein>
<feature type="compositionally biased region" description="Acidic residues" evidence="10">
    <location>
        <begin position="814"/>
        <end position="841"/>
    </location>
</feature>